<dbReference type="GeneID" id="102808865"/>
<feature type="transmembrane region" description="Helical" evidence="1">
    <location>
        <begin position="259"/>
        <end position="280"/>
    </location>
</feature>
<keyword evidence="1" id="KW-0812">Transmembrane</keyword>
<evidence type="ECO:0000313" key="4">
    <source>
        <dbReference type="RefSeq" id="XP_006816831.1"/>
    </source>
</evidence>
<feature type="transmembrane region" description="Helical" evidence="1">
    <location>
        <begin position="98"/>
        <end position="119"/>
    </location>
</feature>
<keyword evidence="1" id="KW-1133">Transmembrane helix</keyword>
<dbReference type="InterPro" id="IPR000620">
    <property type="entry name" value="EamA_dom"/>
</dbReference>
<feature type="domain" description="EamA" evidence="2">
    <location>
        <begin position="35"/>
        <end position="169"/>
    </location>
</feature>
<reference evidence="4" key="1">
    <citation type="submission" date="2025-08" db="UniProtKB">
        <authorList>
            <consortium name="RefSeq"/>
        </authorList>
    </citation>
    <scope>IDENTIFICATION</scope>
    <source>
        <tissue evidence="4">Testes</tissue>
    </source>
</reference>
<dbReference type="Gene3D" id="1.10.3730.20">
    <property type="match status" value="1"/>
</dbReference>
<feature type="transmembrane region" description="Helical" evidence="1">
    <location>
        <begin position="292"/>
        <end position="309"/>
    </location>
</feature>
<dbReference type="Pfam" id="PF00892">
    <property type="entry name" value="EamA"/>
    <property type="match status" value="2"/>
</dbReference>
<dbReference type="InterPro" id="IPR037185">
    <property type="entry name" value="EmrE-like"/>
</dbReference>
<organism evidence="3 4">
    <name type="scientific">Saccoglossus kowalevskii</name>
    <name type="common">Acorn worm</name>
    <dbReference type="NCBI Taxonomy" id="10224"/>
    <lineage>
        <taxon>Eukaryota</taxon>
        <taxon>Metazoa</taxon>
        <taxon>Hemichordata</taxon>
        <taxon>Enteropneusta</taxon>
        <taxon>Harrimaniidae</taxon>
        <taxon>Saccoglossus</taxon>
    </lineage>
</organism>
<feature type="transmembrane region" description="Helical" evidence="1">
    <location>
        <begin position="125"/>
        <end position="147"/>
    </location>
</feature>
<accession>A0ABM0M9Z0</accession>
<dbReference type="Proteomes" id="UP000694865">
    <property type="component" value="Unplaced"/>
</dbReference>
<name>A0ABM0M9Z0_SACKO</name>
<evidence type="ECO:0000256" key="1">
    <source>
        <dbReference type="SAM" id="Phobius"/>
    </source>
</evidence>
<feature type="domain" description="EamA" evidence="2">
    <location>
        <begin position="197"/>
        <end position="332"/>
    </location>
</feature>
<feature type="transmembrane region" description="Helical" evidence="1">
    <location>
        <begin position="154"/>
        <end position="176"/>
    </location>
</feature>
<evidence type="ECO:0000259" key="2">
    <source>
        <dbReference type="Pfam" id="PF00892"/>
    </source>
</evidence>
<feature type="transmembrane region" description="Helical" evidence="1">
    <location>
        <begin position="32"/>
        <end position="57"/>
    </location>
</feature>
<evidence type="ECO:0000313" key="3">
    <source>
        <dbReference type="Proteomes" id="UP000694865"/>
    </source>
</evidence>
<dbReference type="RefSeq" id="XP_006816831.1">
    <property type="nucleotide sequence ID" value="XM_006816768.1"/>
</dbReference>
<protein>
    <submittedName>
        <fullName evidence="4">WAT1-related protein At1g43650-like</fullName>
    </submittedName>
</protein>
<feature type="transmembrane region" description="Helical" evidence="1">
    <location>
        <begin position="229"/>
        <end position="247"/>
    </location>
</feature>
<sequence length="343" mass="37999">MATTEETKSLFDKLMHDQEKTSKRCFCFQAIYSLRGVILALVTGILFASATTMVTLAERRNVHVFQICVIAYACLFVISAILSCVIRTQLCTQGKRDTAIMMVMGVTRWSSIVLAYYAFEYTQVGNVTAVVRGITPVLTSVLAFMFLHETVTIAEIVITTISIIGVLLVAAPSFIFKYTNVNGYDFQFPPDEAKPVIGYTLAIACGIIFSLTCLFARSLPKDGSAACRFIYDSLVGFILSVIFLYTLSPEPPVWSMSTLDAMSFTAYSVLDAIAIFTLYVSFQFELASTVSMLLNIEVVASYIFQTTILQSPPMIYQIIGAAVIILCSVLIAFIKWRQHKNDQ</sequence>
<dbReference type="PANTHER" id="PTHR22911">
    <property type="entry name" value="ACYL-MALONYL CONDENSING ENZYME-RELATED"/>
    <property type="match status" value="1"/>
</dbReference>
<feature type="transmembrane region" description="Helical" evidence="1">
    <location>
        <begin position="63"/>
        <end position="86"/>
    </location>
</feature>
<feature type="transmembrane region" description="Helical" evidence="1">
    <location>
        <begin position="196"/>
        <end position="217"/>
    </location>
</feature>
<dbReference type="SUPFAM" id="SSF103481">
    <property type="entry name" value="Multidrug resistance efflux transporter EmrE"/>
    <property type="match status" value="1"/>
</dbReference>
<proteinExistence type="predicted"/>
<keyword evidence="3" id="KW-1185">Reference proteome</keyword>
<keyword evidence="1" id="KW-0472">Membrane</keyword>
<feature type="transmembrane region" description="Helical" evidence="1">
    <location>
        <begin position="315"/>
        <end position="334"/>
    </location>
</feature>
<gene>
    <name evidence="4" type="primary">LOC102808865</name>
</gene>